<dbReference type="InterPro" id="IPR017853">
    <property type="entry name" value="GH"/>
</dbReference>
<accession>A0A939JMM0</accession>
<evidence type="ECO:0000256" key="1">
    <source>
        <dbReference type="ARBA" id="ARBA00009743"/>
    </source>
</evidence>
<protein>
    <recommendedName>
        <fullName evidence="4">Alpha-galactosidase</fullName>
        <ecNumber evidence="4">3.2.1.22</ecNumber>
    </recommendedName>
    <alternativeName>
        <fullName evidence="4">Melibiase</fullName>
    </alternativeName>
</protein>
<dbReference type="InterPro" id="IPR002241">
    <property type="entry name" value="Glyco_hydro_27"/>
</dbReference>
<dbReference type="Gene3D" id="3.20.20.70">
    <property type="entry name" value="Aldolase class I"/>
    <property type="match status" value="1"/>
</dbReference>
<comment type="caution">
    <text evidence="5">The sequence shown here is derived from an EMBL/GenBank/DDBJ whole genome shotgun (WGS) entry which is preliminary data.</text>
</comment>
<dbReference type="PANTHER" id="PTHR11452:SF75">
    <property type="entry name" value="ALPHA-GALACTOSIDASE MEL1"/>
    <property type="match status" value="1"/>
</dbReference>
<reference evidence="5" key="1">
    <citation type="submission" date="2021-03" db="EMBL/GenBank/DDBJ databases">
        <title>Streptomyces poriferae sp. nov., a novel marine sponge-derived Actinobacteria species with anti-MRSA activity.</title>
        <authorList>
            <person name="Sandoval-Powers M."/>
            <person name="Kralova S."/>
            <person name="Nguyen G.-S."/>
            <person name="Fawwal D."/>
            <person name="Degnes K."/>
            <person name="Klinkenberg G."/>
            <person name="Sletta H."/>
            <person name="Wentzel A."/>
            <person name="Liles M.R."/>
        </authorList>
    </citation>
    <scope>NUCLEOTIDE SEQUENCE</scope>
    <source>
        <strain evidence="5">DSM 41794</strain>
    </source>
</reference>
<dbReference type="AlphaFoldDB" id="A0A939JMM0"/>
<evidence type="ECO:0000313" key="5">
    <source>
        <dbReference type="EMBL" id="MBO0518042.1"/>
    </source>
</evidence>
<name>A0A939JMM0_9ACTN</name>
<keyword evidence="2 4" id="KW-0378">Hydrolase</keyword>
<proteinExistence type="inferred from homology"/>
<dbReference type="PROSITE" id="PS00512">
    <property type="entry name" value="ALPHA_GALACTOSIDASE"/>
    <property type="match status" value="1"/>
</dbReference>
<sequence length="112" mass="11878">MSIPPRPARPLSSLSTAFALLLLLVLAPPLLVLSAAPRAHALENGLARTPPMGWNDWNAFGCNVSEALVEQTADYLVSSGLKDAGYAYVNIDDCWMSSARNSAGQLVPDPAK</sequence>
<dbReference type="InterPro" id="IPR000111">
    <property type="entry name" value="Glyco_hydro_27/36_CS"/>
</dbReference>
<keyword evidence="6" id="KW-1185">Reference proteome</keyword>
<keyword evidence="4" id="KW-1015">Disulfide bond</keyword>
<dbReference type="GO" id="GO:0004557">
    <property type="term" value="F:alpha-galactosidase activity"/>
    <property type="evidence" value="ECO:0007669"/>
    <property type="project" value="UniProtKB-EC"/>
</dbReference>
<evidence type="ECO:0000313" key="6">
    <source>
        <dbReference type="Proteomes" id="UP000664167"/>
    </source>
</evidence>
<gene>
    <name evidence="5" type="ORF">J0695_40940</name>
</gene>
<dbReference type="Proteomes" id="UP000664167">
    <property type="component" value="Unassembled WGS sequence"/>
</dbReference>
<dbReference type="GO" id="GO:0005975">
    <property type="term" value="P:carbohydrate metabolic process"/>
    <property type="evidence" value="ECO:0007669"/>
    <property type="project" value="InterPro"/>
</dbReference>
<comment type="similarity">
    <text evidence="1 4">Belongs to the glycosyl hydrolase 27 family.</text>
</comment>
<dbReference type="EMBL" id="JAFLRJ010001148">
    <property type="protein sequence ID" value="MBO0518042.1"/>
    <property type="molecule type" value="Genomic_DNA"/>
</dbReference>
<dbReference type="Pfam" id="PF16499">
    <property type="entry name" value="Melibiase_2"/>
    <property type="match status" value="1"/>
</dbReference>
<dbReference type="InterPro" id="IPR013785">
    <property type="entry name" value="Aldolase_TIM"/>
</dbReference>
<organism evidence="5 6">
    <name type="scientific">Streptomyces beijiangensis</name>
    <dbReference type="NCBI Taxonomy" id="163361"/>
    <lineage>
        <taxon>Bacteria</taxon>
        <taxon>Bacillati</taxon>
        <taxon>Actinomycetota</taxon>
        <taxon>Actinomycetes</taxon>
        <taxon>Kitasatosporales</taxon>
        <taxon>Streptomycetaceae</taxon>
        <taxon>Streptomyces</taxon>
    </lineage>
</organism>
<keyword evidence="3 4" id="KW-0326">Glycosidase</keyword>
<comment type="catalytic activity">
    <reaction evidence="4">
        <text>Hydrolysis of terminal, non-reducing alpha-D-galactose residues in alpha-D-galactosides, including galactose oligosaccharides, galactomannans and galactolipids.</text>
        <dbReference type="EC" id="3.2.1.22"/>
    </reaction>
</comment>
<evidence type="ECO:0000256" key="3">
    <source>
        <dbReference type="ARBA" id="ARBA00023295"/>
    </source>
</evidence>
<evidence type="ECO:0000256" key="2">
    <source>
        <dbReference type="ARBA" id="ARBA00022801"/>
    </source>
</evidence>
<dbReference type="PANTHER" id="PTHR11452">
    <property type="entry name" value="ALPHA-GALACTOSIDASE/ALPHA-N-ACETYLGALACTOSAMINIDASE"/>
    <property type="match status" value="1"/>
</dbReference>
<feature type="non-terminal residue" evidence="5">
    <location>
        <position position="112"/>
    </location>
</feature>
<evidence type="ECO:0000256" key="4">
    <source>
        <dbReference type="RuleBase" id="RU361168"/>
    </source>
</evidence>
<dbReference type="EC" id="3.2.1.22" evidence="4"/>
<dbReference type="PRINTS" id="PR00740">
    <property type="entry name" value="GLHYDRLASE27"/>
</dbReference>
<dbReference type="SUPFAM" id="SSF51445">
    <property type="entry name" value="(Trans)glycosidases"/>
    <property type="match status" value="1"/>
</dbReference>